<accession>A0A840Y8K0</accession>
<evidence type="ECO:0000313" key="10">
    <source>
        <dbReference type="Proteomes" id="UP000562254"/>
    </source>
</evidence>
<gene>
    <name evidence="9" type="ORF">FHS88_002496</name>
</gene>
<dbReference type="RefSeq" id="WP_184485059.1">
    <property type="nucleotide sequence ID" value="NZ_JAAEDJ010000012.1"/>
</dbReference>
<name>A0A840Y8K0_9PROT</name>
<evidence type="ECO:0000313" key="9">
    <source>
        <dbReference type="EMBL" id="MBB5690363.1"/>
    </source>
</evidence>
<evidence type="ECO:0000256" key="3">
    <source>
        <dbReference type="ARBA" id="ARBA00022475"/>
    </source>
</evidence>
<feature type="domain" description="Tripartite ATP-independent periplasmic transporters DctQ component" evidence="8">
    <location>
        <begin position="30"/>
        <end position="153"/>
    </location>
</feature>
<keyword evidence="10" id="KW-1185">Reference proteome</keyword>
<dbReference type="Proteomes" id="UP000562254">
    <property type="component" value="Unassembled WGS sequence"/>
</dbReference>
<dbReference type="EMBL" id="JACIJE010000006">
    <property type="protein sequence ID" value="MBB5690363.1"/>
    <property type="molecule type" value="Genomic_DNA"/>
</dbReference>
<evidence type="ECO:0000256" key="1">
    <source>
        <dbReference type="ARBA" id="ARBA00004651"/>
    </source>
</evidence>
<comment type="similarity">
    <text evidence="7">Belongs to the TRAP transporter small permease family.</text>
</comment>
<evidence type="ECO:0000256" key="7">
    <source>
        <dbReference type="RuleBase" id="RU369079"/>
    </source>
</evidence>
<keyword evidence="2 7" id="KW-0813">Transport</keyword>
<evidence type="ECO:0000259" key="8">
    <source>
        <dbReference type="Pfam" id="PF04290"/>
    </source>
</evidence>
<organism evidence="9 10">
    <name type="scientific">Neoroseomonas alkaliterrae</name>
    <dbReference type="NCBI Taxonomy" id="1452450"/>
    <lineage>
        <taxon>Bacteria</taxon>
        <taxon>Pseudomonadati</taxon>
        <taxon>Pseudomonadota</taxon>
        <taxon>Alphaproteobacteria</taxon>
        <taxon>Acetobacterales</taxon>
        <taxon>Acetobacteraceae</taxon>
        <taxon>Neoroseomonas</taxon>
    </lineage>
</organism>
<feature type="transmembrane region" description="Helical" evidence="7">
    <location>
        <begin position="95"/>
        <end position="114"/>
    </location>
</feature>
<evidence type="ECO:0000256" key="5">
    <source>
        <dbReference type="ARBA" id="ARBA00022989"/>
    </source>
</evidence>
<keyword evidence="3" id="KW-1003">Cell membrane</keyword>
<evidence type="ECO:0000256" key="6">
    <source>
        <dbReference type="ARBA" id="ARBA00023136"/>
    </source>
</evidence>
<feature type="transmembrane region" description="Helical" evidence="7">
    <location>
        <begin position="12"/>
        <end position="33"/>
    </location>
</feature>
<keyword evidence="4 7" id="KW-0812">Transmembrane</keyword>
<reference evidence="9 10" key="1">
    <citation type="submission" date="2020-08" db="EMBL/GenBank/DDBJ databases">
        <title>Genomic Encyclopedia of Type Strains, Phase IV (KMG-IV): sequencing the most valuable type-strain genomes for metagenomic binning, comparative biology and taxonomic classification.</title>
        <authorList>
            <person name="Goeker M."/>
        </authorList>
    </citation>
    <scope>NUCLEOTIDE SEQUENCE [LARGE SCALE GENOMIC DNA]</scope>
    <source>
        <strain evidence="9 10">DSM 25895</strain>
    </source>
</reference>
<comment type="subcellular location">
    <subcellularLocation>
        <location evidence="7">Cell inner membrane</location>
        <topology evidence="7">Multi-pass membrane protein</topology>
    </subcellularLocation>
    <subcellularLocation>
        <location evidence="1">Cell membrane</location>
        <topology evidence="1">Multi-pass membrane protein</topology>
    </subcellularLocation>
</comment>
<sequence>MTGAGPPRGAVARLATVLALAGGVALLGVALLTTASVLLRWAGAGPVTGDVEMVQLGGGLAVLGFLAYGTLMRANIMVDSFTARLPRRVTRRMDGLWSLLWGVVALVLAERMAVGAAEALANRTATIGLLGLPLWWAIGLGALGFAATGLAALHWGGRLLRDRG</sequence>
<dbReference type="AlphaFoldDB" id="A0A840Y8K0"/>
<dbReference type="GO" id="GO:0022857">
    <property type="term" value="F:transmembrane transporter activity"/>
    <property type="evidence" value="ECO:0007669"/>
    <property type="project" value="UniProtKB-UniRule"/>
</dbReference>
<evidence type="ECO:0000256" key="2">
    <source>
        <dbReference type="ARBA" id="ARBA00022448"/>
    </source>
</evidence>
<proteinExistence type="inferred from homology"/>
<keyword evidence="6 7" id="KW-0472">Membrane</keyword>
<comment type="function">
    <text evidence="7">Part of the tripartite ATP-independent periplasmic (TRAP) transport system.</text>
</comment>
<protein>
    <recommendedName>
        <fullName evidence="7">TRAP transporter small permease protein</fullName>
    </recommendedName>
</protein>
<comment type="caution">
    <text evidence="9">The sequence shown here is derived from an EMBL/GenBank/DDBJ whole genome shotgun (WGS) entry which is preliminary data.</text>
</comment>
<dbReference type="InterPro" id="IPR055348">
    <property type="entry name" value="DctQ"/>
</dbReference>
<feature type="transmembrane region" description="Helical" evidence="7">
    <location>
        <begin position="134"/>
        <end position="155"/>
    </location>
</feature>
<comment type="subunit">
    <text evidence="7">The complex comprises the extracytoplasmic solute receptor protein and the two transmembrane proteins.</text>
</comment>
<keyword evidence="7" id="KW-0997">Cell inner membrane</keyword>
<dbReference type="Pfam" id="PF04290">
    <property type="entry name" value="DctQ"/>
    <property type="match status" value="1"/>
</dbReference>
<evidence type="ECO:0000256" key="4">
    <source>
        <dbReference type="ARBA" id="ARBA00022692"/>
    </source>
</evidence>
<feature type="transmembrane region" description="Helical" evidence="7">
    <location>
        <begin position="53"/>
        <end position="74"/>
    </location>
</feature>
<dbReference type="GO" id="GO:0005886">
    <property type="term" value="C:plasma membrane"/>
    <property type="evidence" value="ECO:0007669"/>
    <property type="project" value="UniProtKB-SubCell"/>
</dbReference>
<keyword evidence="5 7" id="KW-1133">Transmembrane helix</keyword>